<evidence type="ECO:0000256" key="7">
    <source>
        <dbReference type="PROSITE-ProRule" id="PRU10141"/>
    </source>
</evidence>
<dbReference type="Gene3D" id="3.30.200.20">
    <property type="entry name" value="Phosphorylase Kinase, domain 1"/>
    <property type="match status" value="1"/>
</dbReference>
<feature type="binding site" evidence="7">
    <location>
        <position position="416"/>
    </location>
    <ligand>
        <name>ATP</name>
        <dbReference type="ChEBI" id="CHEBI:30616"/>
    </ligand>
</feature>
<dbReference type="OMA" id="PNICRAF"/>
<keyword evidence="8" id="KW-0472">Membrane</keyword>
<dbReference type="PANTHER" id="PTHR47976">
    <property type="entry name" value="G-TYPE LECTIN S-RECEPTOR-LIKE SERINE/THREONINE-PROTEIN KINASE SD2-5"/>
    <property type="match status" value="1"/>
</dbReference>
<evidence type="ECO:0000256" key="8">
    <source>
        <dbReference type="SAM" id="Phobius"/>
    </source>
</evidence>
<keyword evidence="1" id="KW-0808">Transferase</keyword>
<sequence length="679" mass="75649">MAAFPTILFSIIMCALAITISNIDAQKQEKIKLGSNLTTSLSSKWISPNGDFAFGLYNITPMLYLPGIWIDNIVSRTLIWTANGDSPVAEGSTLHLSSTGMALKPSHSQPQGNVTPATLEYDKGVLYLNNSITSHVIWNDSVSEFPRRVSLNLYGVLQGYVWNAVDASWTVKALDLSYPDNSCLLSGQCGVNSICYRASPTLYDCKCPQGFDFINKQDHFAGCIRNPSLQNCSRTEMQEIRDVNWPENDYARFETNESYCKQACYEDSMCMAVIYGSPFCWKKASPLINGREELISKAFVKICYAVQPPLPGRKQPPLPGRKGKQSKVLAAVGISLMGGSTILAAISLIIWFHARRQSEALKMVQDQHRIPGGLNAFSYQEMDAATGGFAEEVGRGAFGKVYKGILSDGRAIAVKKLDNPVKEERAQGEKEFLTELVSIGACHHKNLVQLYGFCNEGLHRILVYEYMSNGSLGGALFEGNSYLDWKLRVEIALGTARGILYLHEECRSPIIHCDIKPRNILLDENFNAKISDFGMAKLIGTEQTRTFTVARGTLGYIAPEWQRHVAVSVKVDVYSFGVMLLEIICYRKTMDFDVPDNEVILSDWVYDCMSQGRLLNLVQHQDTAHVNSHQLERMLLVGLWCIQEDPSLRPSMKNVVQMLEGTVETALPPRPRDIESVEI</sequence>
<dbReference type="PROSITE" id="PS50011">
    <property type="entry name" value="PROTEIN_KINASE_DOM"/>
    <property type="match status" value="1"/>
</dbReference>
<keyword evidence="5 7" id="KW-0067">ATP-binding</keyword>
<dbReference type="GO" id="GO:0005524">
    <property type="term" value="F:ATP binding"/>
    <property type="evidence" value="ECO:0007669"/>
    <property type="project" value="UniProtKB-UniRule"/>
</dbReference>
<keyword evidence="8" id="KW-0812">Transmembrane</keyword>
<dbReference type="InterPro" id="IPR000719">
    <property type="entry name" value="Prot_kinase_dom"/>
</dbReference>
<evidence type="ECO:0000313" key="10">
    <source>
        <dbReference type="EMBL" id="KAH9312335.1"/>
    </source>
</evidence>
<proteinExistence type="predicted"/>
<dbReference type="Pfam" id="PF00069">
    <property type="entry name" value="Pkinase"/>
    <property type="match status" value="1"/>
</dbReference>
<organism evidence="10 11">
    <name type="scientific">Taxus chinensis</name>
    <name type="common">Chinese yew</name>
    <name type="synonym">Taxus wallichiana var. chinensis</name>
    <dbReference type="NCBI Taxonomy" id="29808"/>
    <lineage>
        <taxon>Eukaryota</taxon>
        <taxon>Viridiplantae</taxon>
        <taxon>Streptophyta</taxon>
        <taxon>Embryophyta</taxon>
        <taxon>Tracheophyta</taxon>
        <taxon>Spermatophyta</taxon>
        <taxon>Pinopsida</taxon>
        <taxon>Pinidae</taxon>
        <taxon>Conifers II</taxon>
        <taxon>Cupressales</taxon>
        <taxon>Taxaceae</taxon>
        <taxon>Taxus</taxon>
    </lineage>
</organism>
<evidence type="ECO:0000313" key="11">
    <source>
        <dbReference type="Proteomes" id="UP000824469"/>
    </source>
</evidence>
<feature type="domain" description="Protein kinase" evidence="9">
    <location>
        <begin position="387"/>
        <end position="667"/>
    </location>
</feature>
<gene>
    <name evidence="10" type="ORF">KI387_027370</name>
</gene>
<name>A0AA38L8Z5_TAXCH</name>
<dbReference type="AlphaFoldDB" id="A0AA38L8Z5"/>
<evidence type="ECO:0000256" key="5">
    <source>
        <dbReference type="ARBA" id="ARBA00022840"/>
    </source>
</evidence>
<dbReference type="InterPro" id="IPR008271">
    <property type="entry name" value="Ser/Thr_kinase_AS"/>
</dbReference>
<dbReference type="InterPro" id="IPR017441">
    <property type="entry name" value="Protein_kinase_ATP_BS"/>
</dbReference>
<keyword evidence="8" id="KW-1133">Transmembrane helix</keyword>
<dbReference type="SUPFAM" id="SSF56112">
    <property type="entry name" value="Protein kinase-like (PK-like)"/>
    <property type="match status" value="1"/>
</dbReference>
<evidence type="ECO:0000256" key="2">
    <source>
        <dbReference type="ARBA" id="ARBA00022729"/>
    </source>
</evidence>
<dbReference type="PROSITE" id="PS00108">
    <property type="entry name" value="PROTEIN_KINASE_ST"/>
    <property type="match status" value="1"/>
</dbReference>
<reference evidence="10 11" key="1">
    <citation type="journal article" date="2021" name="Nat. Plants">
        <title>The Taxus genome provides insights into paclitaxel biosynthesis.</title>
        <authorList>
            <person name="Xiong X."/>
            <person name="Gou J."/>
            <person name="Liao Q."/>
            <person name="Li Y."/>
            <person name="Zhou Q."/>
            <person name="Bi G."/>
            <person name="Li C."/>
            <person name="Du R."/>
            <person name="Wang X."/>
            <person name="Sun T."/>
            <person name="Guo L."/>
            <person name="Liang H."/>
            <person name="Lu P."/>
            <person name="Wu Y."/>
            <person name="Zhang Z."/>
            <person name="Ro D.K."/>
            <person name="Shang Y."/>
            <person name="Huang S."/>
            <person name="Yan J."/>
        </authorList>
    </citation>
    <scope>NUCLEOTIDE SEQUENCE [LARGE SCALE GENOMIC DNA]</scope>
    <source>
        <strain evidence="10">Ta-2019</strain>
    </source>
</reference>
<keyword evidence="3 7" id="KW-0547">Nucleotide-binding</keyword>
<dbReference type="Gene3D" id="1.10.510.10">
    <property type="entry name" value="Transferase(Phosphotransferase) domain 1"/>
    <property type="match status" value="1"/>
</dbReference>
<dbReference type="GO" id="GO:0004672">
    <property type="term" value="F:protein kinase activity"/>
    <property type="evidence" value="ECO:0007669"/>
    <property type="project" value="InterPro"/>
</dbReference>
<comment type="caution">
    <text evidence="10">The sequence shown here is derived from an EMBL/GenBank/DDBJ whole genome shotgun (WGS) entry which is preliminary data.</text>
</comment>
<dbReference type="GO" id="GO:0048544">
    <property type="term" value="P:recognition of pollen"/>
    <property type="evidence" value="ECO:0007669"/>
    <property type="project" value="InterPro"/>
</dbReference>
<dbReference type="EMBL" id="JAHRHJ020000006">
    <property type="protein sequence ID" value="KAH9312335.1"/>
    <property type="molecule type" value="Genomic_DNA"/>
</dbReference>
<dbReference type="InterPro" id="IPR000858">
    <property type="entry name" value="S_locus_glycoprot_dom"/>
</dbReference>
<dbReference type="CDD" id="cd14066">
    <property type="entry name" value="STKc_IRAK"/>
    <property type="match status" value="1"/>
</dbReference>
<keyword evidence="6" id="KW-1015">Disulfide bond</keyword>
<dbReference type="SMART" id="SM00220">
    <property type="entry name" value="S_TKc"/>
    <property type="match status" value="1"/>
</dbReference>
<dbReference type="InterPro" id="IPR011009">
    <property type="entry name" value="Kinase-like_dom_sf"/>
</dbReference>
<keyword evidence="11" id="KW-1185">Reference proteome</keyword>
<dbReference type="PROSITE" id="PS00107">
    <property type="entry name" value="PROTEIN_KINASE_ATP"/>
    <property type="match status" value="1"/>
</dbReference>
<feature type="transmembrane region" description="Helical" evidence="8">
    <location>
        <begin position="6"/>
        <end position="23"/>
    </location>
</feature>
<dbReference type="FunFam" id="3.30.200.20:FF:000178">
    <property type="entry name" value="serine/threonine-protein kinase PBS1-like"/>
    <property type="match status" value="1"/>
</dbReference>
<dbReference type="PANTHER" id="PTHR47976:SF115">
    <property type="entry name" value="RECEPTOR-LIKE SERINE_THREONINE-PROTEIN KINASE"/>
    <property type="match status" value="1"/>
</dbReference>
<dbReference type="Pfam" id="PF00954">
    <property type="entry name" value="S_locus_glycop"/>
    <property type="match status" value="1"/>
</dbReference>
<dbReference type="InterPro" id="IPR051343">
    <property type="entry name" value="G-type_lectin_kinases/EP1-like"/>
</dbReference>
<feature type="transmembrane region" description="Helical" evidence="8">
    <location>
        <begin position="328"/>
        <end position="352"/>
    </location>
</feature>
<accession>A0AA38L8Z5</accession>
<dbReference type="Proteomes" id="UP000824469">
    <property type="component" value="Unassembled WGS sequence"/>
</dbReference>
<keyword evidence="4" id="KW-0418">Kinase</keyword>
<dbReference type="FunFam" id="1.10.510.10:FF:000237">
    <property type="entry name" value="G-type lectin S-receptor-like serine/threonine-protein kinase"/>
    <property type="match status" value="1"/>
</dbReference>
<evidence type="ECO:0000256" key="6">
    <source>
        <dbReference type="ARBA" id="ARBA00023157"/>
    </source>
</evidence>
<evidence type="ECO:0000256" key="4">
    <source>
        <dbReference type="ARBA" id="ARBA00022777"/>
    </source>
</evidence>
<evidence type="ECO:0000256" key="1">
    <source>
        <dbReference type="ARBA" id="ARBA00022679"/>
    </source>
</evidence>
<keyword evidence="2" id="KW-0732">Signal</keyword>
<protein>
    <recommendedName>
        <fullName evidence="9">Protein kinase domain-containing protein</fullName>
    </recommendedName>
</protein>
<evidence type="ECO:0000259" key="9">
    <source>
        <dbReference type="PROSITE" id="PS50011"/>
    </source>
</evidence>
<evidence type="ECO:0000256" key="3">
    <source>
        <dbReference type="ARBA" id="ARBA00022741"/>
    </source>
</evidence>